<dbReference type="InterPro" id="IPR011008">
    <property type="entry name" value="Dimeric_a/b-barrel"/>
</dbReference>
<name>A0A4Q7CU20_9PSED</name>
<dbReference type="Pfam" id="PF03992">
    <property type="entry name" value="ABM"/>
    <property type="match status" value="1"/>
</dbReference>
<sequence>MLVSEKSRGFTQVIEFHIDPRHQAALVAALTVQSERLAQSHDGFLRASVQVSDDGRRVLNYLQWQSREDGEAAFRRFEQGGEDFWTLIRVHRAKAVIFDSFQVLRSFERSHDDALHCRLSG</sequence>
<dbReference type="AlphaFoldDB" id="A0A4Q7CU20"/>
<comment type="caution">
    <text evidence="2">The sequence shown here is derived from an EMBL/GenBank/DDBJ whole genome shotgun (WGS) entry which is preliminary data.</text>
</comment>
<evidence type="ECO:0000313" key="3">
    <source>
        <dbReference type="Proteomes" id="UP000293369"/>
    </source>
</evidence>
<evidence type="ECO:0000259" key="1">
    <source>
        <dbReference type="Pfam" id="PF03992"/>
    </source>
</evidence>
<dbReference type="InterPro" id="IPR007138">
    <property type="entry name" value="ABM_dom"/>
</dbReference>
<accession>A0A4Q7CU20</accession>
<gene>
    <name evidence="2" type="ORF">EUX57_26260</name>
</gene>
<keyword evidence="2" id="KW-0560">Oxidoreductase</keyword>
<protein>
    <submittedName>
        <fullName evidence="2">Antibiotic biosynthesis monooxygenase</fullName>
    </submittedName>
</protein>
<dbReference type="RefSeq" id="WP_130139121.1">
    <property type="nucleotide sequence ID" value="NZ_SGFE01000132.1"/>
</dbReference>
<keyword evidence="2" id="KW-0503">Monooxygenase</keyword>
<dbReference type="GO" id="GO:0004497">
    <property type="term" value="F:monooxygenase activity"/>
    <property type="evidence" value="ECO:0007669"/>
    <property type="project" value="UniProtKB-KW"/>
</dbReference>
<reference evidence="2 3" key="1">
    <citation type="submission" date="2019-02" db="EMBL/GenBank/DDBJ databases">
        <title>Pseudomonas spp from wheat grain.</title>
        <authorList>
            <person name="Cho G.-S."/>
            <person name="Franz C.M.A.P."/>
        </authorList>
    </citation>
    <scope>NUCLEOTIDE SEQUENCE [LARGE SCALE GENOMIC DNA]</scope>
    <source>
        <strain evidence="2 3">133NRW</strain>
    </source>
</reference>
<dbReference type="Proteomes" id="UP000293369">
    <property type="component" value="Unassembled WGS sequence"/>
</dbReference>
<dbReference type="Gene3D" id="3.30.70.100">
    <property type="match status" value="1"/>
</dbReference>
<organism evidence="2 3">
    <name type="scientific">Pseudomonas orientalis</name>
    <dbReference type="NCBI Taxonomy" id="76758"/>
    <lineage>
        <taxon>Bacteria</taxon>
        <taxon>Pseudomonadati</taxon>
        <taxon>Pseudomonadota</taxon>
        <taxon>Gammaproteobacteria</taxon>
        <taxon>Pseudomonadales</taxon>
        <taxon>Pseudomonadaceae</taxon>
        <taxon>Pseudomonas</taxon>
    </lineage>
</organism>
<dbReference type="EMBL" id="SGFE01000132">
    <property type="protein sequence ID" value="RZI19846.1"/>
    <property type="molecule type" value="Genomic_DNA"/>
</dbReference>
<evidence type="ECO:0000313" key="2">
    <source>
        <dbReference type="EMBL" id="RZI19846.1"/>
    </source>
</evidence>
<dbReference type="SUPFAM" id="SSF54909">
    <property type="entry name" value="Dimeric alpha+beta barrel"/>
    <property type="match status" value="1"/>
</dbReference>
<proteinExistence type="predicted"/>
<feature type="domain" description="ABM" evidence="1">
    <location>
        <begin position="10"/>
        <end position="73"/>
    </location>
</feature>